<evidence type="ECO:0000313" key="2">
    <source>
        <dbReference type="EMBL" id="OTA02208.1"/>
    </source>
</evidence>
<organism evidence="2 3">
    <name type="scientific">Trichoderma parareesei</name>
    <name type="common">Filamentous fungus</name>
    <dbReference type="NCBI Taxonomy" id="858221"/>
    <lineage>
        <taxon>Eukaryota</taxon>
        <taxon>Fungi</taxon>
        <taxon>Dikarya</taxon>
        <taxon>Ascomycota</taxon>
        <taxon>Pezizomycotina</taxon>
        <taxon>Sordariomycetes</taxon>
        <taxon>Hypocreomycetidae</taxon>
        <taxon>Hypocreales</taxon>
        <taxon>Hypocreaceae</taxon>
        <taxon>Trichoderma</taxon>
    </lineage>
</organism>
<evidence type="ECO:0000256" key="1">
    <source>
        <dbReference type="SAM" id="MobiDB-lite"/>
    </source>
</evidence>
<name>A0A2H2Z7D5_TRIPA</name>
<feature type="region of interest" description="Disordered" evidence="1">
    <location>
        <begin position="116"/>
        <end position="153"/>
    </location>
</feature>
<reference evidence="2 3" key="1">
    <citation type="journal article" date="2015" name="Genome Announc.">
        <title>Genome sequence and annotation of Trichoderma parareesei, the ancestor of the cellulase producer Trichoderma reesei.</title>
        <authorList>
            <person name="Yang D."/>
            <person name="Pomraning K."/>
            <person name="Kopchinskiy A."/>
            <person name="Karimi Aghcheh R."/>
            <person name="Atanasova L."/>
            <person name="Chenthamara K."/>
            <person name="Baker S.E."/>
            <person name="Zhang R."/>
            <person name="Shen Q."/>
            <person name="Freitag M."/>
            <person name="Kubicek C.P."/>
            <person name="Druzhinina I.S."/>
        </authorList>
    </citation>
    <scope>NUCLEOTIDE SEQUENCE [LARGE SCALE GENOMIC DNA]</scope>
    <source>
        <strain evidence="2 3">CBS 125925</strain>
    </source>
</reference>
<sequence length="153" mass="16165">MSVVVEEIFNASGTARDVADFRAAATDVLDGPWGLLQEAADMPGVVQDQTDAGFLAFLGGFPDATRFGDDQLESPMFGEPEALLDMTADVNYQDDLCEFHGLQMVSNATVFSGGQNGSGAFGELDRDPTTTASEQHQIAGGLEENPDMPGNVD</sequence>
<accession>A0A2H2Z7D5</accession>
<dbReference type="Proteomes" id="UP000219286">
    <property type="component" value="Unassembled WGS sequence"/>
</dbReference>
<keyword evidence="3" id="KW-1185">Reference proteome</keyword>
<gene>
    <name evidence="2" type="ORF">A9Z42_0025600</name>
</gene>
<protein>
    <submittedName>
        <fullName evidence="2">Uncharacterized protein</fullName>
    </submittedName>
</protein>
<proteinExistence type="predicted"/>
<dbReference type="AlphaFoldDB" id="A0A2H2Z7D5"/>
<dbReference type="EMBL" id="LFMI01000293">
    <property type="protein sequence ID" value="OTA02208.1"/>
    <property type="molecule type" value="Genomic_DNA"/>
</dbReference>
<comment type="caution">
    <text evidence="2">The sequence shown here is derived from an EMBL/GenBank/DDBJ whole genome shotgun (WGS) entry which is preliminary data.</text>
</comment>
<evidence type="ECO:0000313" key="3">
    <source>
        <dbReference type="Proteomes" id="UP000219286"/>
    </source>
</evidence>